<proteinExistence type="inferred from homology"/>
<keyword evidence="9" id="KW-0732">Signal</keyword>
<dbReference type="STRING" id="28128.HMPREF3226_00465"/>
<gene>
    <name evidence="10" type="ORF">HMPREF3226_00465</name>
</gene>
<organism evidence="10 11">
    <name type="scientific">Prevotella corporis</name>
    <dbReference type="NCBI Taxonomy" id="28128"/>
    <lineage>
        <taxon>Bacteria</taxon>
        <taxon>Pseudomonadati</taxon>
        <taxon>Bacteroidota</taxon>
        <taxon>Bacteroidia</taxon>
        <taxon>Bacteroidales</taxon>
        <taxon>Prevotellaceae</taxon>
        <taxon>Prevotella</taxon>
    </lineage>
</organism>
<evidence type="ECO:0000256" key="5">
    <source>
        <dbReference type="ARBA" id="ARBA00022692"/>
    </source>
</evidence>
<accession>A0A133QK18</accession>
<dbReference type="Proteomes" id="UP000070533">
    <property type="component" value="Unassembled WGS sequence"/>
</dbReference>
<dbReference type="PANTHER" id="PTHR30026:SF20">
    <property type="entry name" value="OUTER MEMBRANE PROTEIN TOLC"/>
    <property type="match status" value="1"/>
</dbReference>
<dbReference type="OrthoDB" id="9807719at2"/>
<comment type="caution">
    <text evidence="10">The sequence shown here is derived from an EMBL/GenBank/DDBJ whole genome shotgun (WGS) entry which is preliminary data.</text>
</comment>
<dbReference type="GO" id="GO:0009279">
    <property type="term" value="C:cell outer membrane"/>
    <property type="evidence" value="ECO:0007669"/>
    <property type="project" value="UniProtKB-SubCell"/>
</dbReference>
<dbReference type="eggNOG" id="COG1538">
    <property type="taxonomic scope" value="Bacteria"/>
</dbReference>
<dbReference type="PATRIC" id="fig|28128.5.peg.468"/>
<feature type="coiled-coil region" evidence="8">
    <location>
        <begin position="407"/>
        <end position="441"/>
    </location>
</feature>
<evidence type="ECO:0000256" key="4">
    <source>
        <dbReference type="ARBA" id="ARBA00022452"/>
    </source>
</evidence>
<name>A0A133QK18_9BACT</name>
<comment type="subcellular location">
    <subcellularLocation>
        <location evidence="1">Cell outer membrane</location>
    </subcellularLocation>
</comment>
<dbReference type="GO" id="GO:0015288">
    <property type="term" value="F:porin activity"/>
    <property type="evidence" value="ECO:0007669"/>
    <property type="project" value="TreeGrafter"/>
</dbReference>
<comment type="similarity">
    <text evidence="2">Belongs to the outer membrane factor (OMF) (TC 1.B.17) family.</text>
</comment>
<protein>
    <submittedName>
        <fullName evidence="10">Outer membrane efflux protein</fullName>
    </submittedName>
</protein>
<evidence type="ECO:0000256" key="7">
    <source>
        <dbReference type="ARBA" id="ARBA00023237"/>
    </source>
</evidence>
<dbReference type="PANTHER" id="PTHR30026">
    <property type="entry name" value="OUTER MEMBRANE PROTEIN TOLC"/>
    <property type="match status" value="1"/>
</dbReference>
<dbReference type="GO" id="GO:0015562">
    <property type="term" value="F:efflux transmembrane transporter activity"/>
    <property type="evidence" value="ECO:0007669"/>
    <property type="project" value="InterPro"/>
</dbReference>
<keyword evidence="5" id="KW-0812">Transmembrane</keyword>
<keyword evidence="3" id="KW-0813">Transport</keyword>
<dbReference type="AlphaFoldDB" id="A0A133QK18"/>
<dbReference type="Pfam" id="PF02321">
    <property type="entry name" value="OEP"/>
    <property type="match status" value="2"/>
</dbReference>
<dbReference type="SUPFAM" id="SSF56954">
    <property type="entry name" value="Outer membrane efflux proteins (OEP)"/>
    <property type="match status" value="1"/>
</dbReference>
<sequence length="495" mass="54058">MKKPLVFALFISITLASTAQGVLSLQQCREMALQNNRQLKISKMTASIAENIHKSAKTKYLPRITGMAGYEHLTREVSLLNDQQKSQLSNFGTNSVGKVGGQIGESIAGLVQQGLISPEAAQQLGSVLGKMTAPIAQAGDNIGQSIRDAFRSNTKNIYAGSIMLTQPIYMGGAIKAANDIATIGEDVARNDIALKQQTVIYAVDNVYWLAVSLKKKKLLAEKFRDLAKQLSSNVQKMYQEGVATKADGLKVDVSVNTAELKIAEIENGISLAKMALCELCGLSLNGDLQLADEDTDELSAVESVIYNPNDTAFDARPEVRLLQNTIDISRQNTKLIQALYRPHVALTGGYTVSNPNMFNGFQQKFSDVWNIGIVVHVPIWSWGESKYRVRASQAATTIAQMELSDVRNKIQLEVEQYRFRLKTANERLATAHKNMVAAEENLRTADIGFKEGVMTVTDVMIAQTAWMTAKTAIVDAEIAVRTAQVGLKKATGTLN</sequence>
<keyword evidence="6" id="KW-0472">Membrane</keyword>
<keyword evidence="11" id="KW-1185">Reference proteome</keyword>
<keyword evidence="7" id="KW-0998">Cell outer membrane</keyword>
<dbReference type="Gene3D" id="1.20.1600.10">
    <property type="entry name" value="Outer membrane efflux proteins (OEP)"/>
    <property type="match status" value="1"/>
</dbReference>
<evidence type="ECO:0000313" key="10">
    <source>
        <dbReference type="EMBL" id="KXA43220.1"/>
    </source>
</evidence>
<evidence type="ECO:0000256" key="1">
    <source>
        <dbReference type="ARBA" id="ARBA00004442"/>
    </source>
</evidence>
<evidence type="ECO:0000256" key="8">
    <source>
        <dbReference type="SAM" id="Coils"/>
    </source>
</evidence>
<dbReference type="InterPro" id="IPR051906">
    <property type="entry name" value="TolC-like"/>
</dbReference>
<feature type="chain" id="PRO_5007458879" evidence="9">
    <location>
        <begin position="20"/>
        <end position="495"/>
    </location>
</feature>
<keyword evidence="4" id="KW-1134">Transmembrane beta strand</keyword>
<evidence type="ECO:0000313" key="11">
    <source>
        <dbReference type="Proteomes" id="UP000070533"/>
    </source>
</evidence>
<dbReference type="RefSeq" id="WP_060940171.1">
    <property type="nucleotide sequence ID" value="NZ_KQ957197.1"/>
</dbReference>
<dbReference type="InterPro" id="IPR003423">
    <property type="entry name" value="OMP_efflux"/>
</dbReference>
<keyword evidence="8" id="KW-0175">Coiled coil</keyword>
<evidence type="ECO:0000256" key="3">
    <source>
        <dbReference type="ARBA" id="ARBA00022448"/>
    </source>
</evidence>
<feature type="signal peptide" evidence="9">
    <location>
        <begin position="1"/>
        <end position="19"/>
    </location>
</feature>
<evidence type="ECO:0000256" key="2">
    <source>
        <dbReference type="ARBA" id="ARBA00007613"/>
    </source>
</evidence>
<dbReference type="GO" id="GO:1990281">
    <property type="term" value="C:efflux pump complex"/>
    <property type="evidence" value="ECO:0007669"/>
    <property type="project" value="TreeGrafter"/>
</dbReference>
<evidence type="ECO:0000256" key="9">
    <source>
        <dbReference type="SAM" id="SignalP"/>
    </source>
</evidence>
<dbReference type="EMBL" id="LRQG01000019">
    <property type="protein sequence ID" value="KXA43220.1"/>
    <property type="molecule type" value="Genomic_DNA"/>
</dbReference>
<reference evidence="11" key="1">
    <citation type="submission" date="2016-01" db="EMBL/GenBank/DDBJ databases">
        <authorList>
            <person name="Mitreva M."/>
            <person name="Pepin K.H."/>
            <person name="Mihindukulasuriya K.A."/>
            <person name="Fulton R."/>
            <person name="Fronick C."/>
            <person name="O'Laughlin M."/>
            <person name="Miner T."/>
            <person name="Herter B."/>
            <person name="Rosa B.A."/>
            <person name="Cordes M."/>
            <person name="Tomlinson C."/>
            <person name="Wollam A."/>
            <person name="Palsikar V.B."/>
            <person name="Mardis E.R."/>
            <person name="Wilson R.K."/>
        </authorList>
    </citation>
    <scope>NUCLEOTIDE SEQUENCE [LARGE SCALE GENOMIC DNA]</scope>
    <source>
        <strain evidence="11">MJR7716</strain>
    </source>
</reference>
<evidence type="ECO:0000256" key="6">
    <source>
        <dbReference type="ARBA" id="ARBA00023136"/>
    </source>
</evidence>